<keyword evidence="2" id="KW-1185">Reference proteome</keyword>
<sequence length="252" mass="28472">MFATSVSCIMSGLYLMASGLLLFLVPCATTRSLMRPVRDATDEKTPCELYTDMYTITVRLALDVNNTHSVLTETYGGTASVAGSFGHGFTLDSLDTVLRMPYRNWTKPGFLSECRQSSGNGTCPPPLNITVEEKVSRLRADLKTFRTYLQEVRDDEASHTEEEGSDTELLEVLTRTTDRLESLLTNIRITAEAMGFAILDDVPAVVMTSTEQDPTGELLRRSRDQQVIWEFLWYLRWAVSDITWLKHRHCQQ</sequence>
<name>A0A8J9ZM20_BRALA</name>
<dbReference type="Gene3D" id="1.20.1250.10">
    <property type="match status" value="1"/>
</dbReference>
<organism evidence="1 2">
    <name type="scientific">Branchiostoma lanceolatum</name>
    <name type="common">Common lancelet</name>
    <name type="synonym">Amphioxus lanceolatum</name>
    <dbReference type="NCBI Taxonomy" id="7740"/>
    <lineage>
        <taxon>Eukaryota</taxon>
        <taxon>Metazoa</taxon>
        <taxon>Chordata</taxon>
        <taxon>Cephalochordata</taxon>
        <taxon>Leptocardii</taxon>
        <taxon>Amphioxiformes</taxon>
        <taxon>Branchiostomatidae</taxon>
        <taxon>Branchiostoma</taxon>
    </lineage>
</organism>
<gene>
    <name evidence="1" type="primary">Hypp1919</name>
    <name evidence="1" type="ORF">BLAG_LOCUS15647</name>
</gene>
<evidence type="ECO:0000313" key="2">
    <source>
        <dbReference type="Proteomes" id="UP000838412"/>
    </source>
</evidence>
<dbReference type="InterPro" id="IPR009079">
    <property type="entry name" value="4_helix_cytokine-like_core"/>
</dbReference>
<protein>
    <submittedName>
        <fullName evidence="1">Hypp1919 protein</fullName>
    </submittedName>
</protein>
<proteinExistence type="predicted"/>
<dbReference type="EMBL" id="OV696688">
    <property type="protein sequence ID" value="CAH1257889.1"/>
    <property type="molecule type" value="Genomic_DNA"/>
</dbReference>
<accession>A0A8J9ZM20</accession>
<evidence type="ECO:0000313" key="1">
    <source>
        <dbReference type="EMBL" id="CAH1257889.1"/>
    </source>
</evidence>
<reference evidence="1" key="1">
    <citation type="submission" date="2022-01" db="EMBL/GenBank/DDBJ databases">
        <authorList>
            <person name="Braso-Vives M."/>
        </authorList>
    </citation>
    <scope>NUCLEOTIDE SEQUENCE</scope>
</reference>
<dbReference type="AlphaFoldDB" id="A0A8J9ZM20"/>
<dbReference type="Proteomes" id="UP000838412">
    <property type="component" value="Chromosome 3"/>
</dbReference>
<dbReference type="OrthoDB" id="10021637at2759"/>